<reference evidence="1 2" key="1">
    <citation type="submission" date="2020-10" db="EMBL/GenBank/DDBJ databases">
        <title>ChiBAC.</title>
        <authorList>
            <person name="Zenner C."/>
            <person name="Hitch T.C.A."/>
            <person name="Clavel T."/>
        </authorList>
    </citation>
    <scope>NUCLEOTIDE SEQUENCE [LARGE SCALE GENOMIC DNA]</scope>
    <source>
        <strain evidence="1 2">DSM 108991</strain>
    </source>
</reference>
<proteinExistence type="predicted"/>
<dbReference type="RefSeq" id="WP_226395397.1">
    <property type="nucleotide sequence ID" value="NZ_JADCKL010000012.1"/>
</dbReference>
<name>A0ABR9RLZ8_9FIRM</name>
<keyword evidence="2" id="KW-1185">Reference proteome</keyword>
<dbReference type="Pfam" id="PF18954">
    <property type="entry name" value="DUF5697"/>
    <property type="match status" value="1"/>
</dbReference>
<comment type="caution">
    <text evidence="1">The sequence shown here is derived from an EMBL/GenBank/DDBJ whole genome shotgun (WGS) entry which is preliminary data.</text>
</comment>
<organism evidence="1 2">
    <name type="scientific">Claveliimonas monacensis</name>
    <dbReference type="NCBI Taxonomy" id="2779351"/>
    <lineage>
        <taxon>Bacteria</taxon>
        <taxon>Bacillati</taxon>
        <taxon>Bacillota</taxon>
        <taxon>Clostridia</taxon>
        <taxon>Lachnospirales</taxon>
        <taxon>Lachnospiraceae</taxon>
        <taxon>Claveliimonas</taxon>
    </lineage>
</organism>
<evidence type="ECO:0000313" key="1">
    <source>
        <dbReference type="EMBL" id="MBE5063991.1"/>
    </source>
</evidence>
<dbReference type="InterPro" id="IPR043752">
    <property type="entry name" value="DUF5697"/>
</dbReference>
<gene>
    <name evidence="1" type="ORF">INF30_12075</name>
</gene>
<dbReference type="Proteomes" id="UP000758652">
    <property type="component" value="Unassembled WGS sequence"/>
</dbReference>
<sequence length="183" mass="21805">MEYINNQKQVEKQILELVKKYNVLYKKQLYEFFAVDGRDKFVGKALHSLLKDRFLYLNDVTQMVYQHEKAYEFREKGTLMAFWVLISLMKQKKIENHFLSSREEYPVRIIFVGDAEIYDILYVSEEEIQLVNNLFSRKRIEGCQHVVIVEDKKVIPQLQIPDAIGFCTVSEDDGGVEYYRRDE</sequence>
<evidence type="ECO:0000313" key="2">
    <source>
        <dbReference type="Proteomes" id="UP000758652"/>
    </source>
</evidence>
<accession>A0ABR9RLZ8</accession>
<protein>
    <submittedName>
        <fullName evidence="1">Uncharacterized protein</fullName>
    </submittedName>
</protein>
<dbReference type="EMBL" id="JADCKL010000012">
    <property type="protein sequence ID" value="MBE5063991.1"/>
    <property type="molecule type" value="Genomic_DNA"/>
</dbReference>